<evidence type="ECO:0000256" key="2">
    <source>
        <dbReference type="ARBA" id="ARBA00023136"/>
    </source>
</evidence>
<dbReference type="CDD" id="cd01347">
    <property type="entry name" value="ligand_gated_channel"/>
    <property type="match status" value="1"/>
</dbReference>
<accession>A0A8J7VUY6</accession>
<dbReference type="PANTHER" id="PTHR40980">
    <property type="entry name" value="PLUG DOMAIN-CONTAINING PROTEIN"/>
    <property type="match status" value="1"/>
</dbReference>
<dbReference type="InterPro" id="IPR037066">
    <property type="entry name" value="Plug_dom_sf"/>
</dbReference>
<dbReference type="GO" id="GO:0009279">
    <property type="term" value="C:cell outer membrane"/>
    <property type="evidence" value="ECO:0007669"/>
    <property type="project" value="UniProtKB-SubCell"/>
</dbReference>
<gene>
    <name evidence="9" type="ORF">KB893_14595</name>
</gene>
<keyword evidence="9" id="KW-0675">Receptor</keyword>
<feature type="domain" description="TonB-dependent receptor plug" evidence="8">
    <location>
        <begin position="95"/>
        <end position="204"/>
    </location>
</feature>
<evidence type="ECO:0000313" key="9">
    <source>
        <dbReference type="EMBL" id="MBR0563730.1"/>
    </source>
</evidence>
<dbReference type="InterPro" id="IPR036942">
    <property type="entry name" value="Beta-barrel_TonB_sf"/>
</dbReference>
<proteinExistence type="inferred from homology"/>
<sequence>MSTQITRRMTPVTVLAAAIGVALQFAAPAAHAQAAATAGAAQSSAQQTPVEQAGQSPSPIAAPVQPAQTTLDPTELDAVQVVGYRASLVKALDIKRDAVGAVDAIVAEDIAEFPDQNIAESLQRIPGITITRESGEGRTIAVRGLSGEYTRVRINGMEAIAATGGEGGPNRGRDFDYNVFASELFNSVVVHKTAEASLDEGSLGAIVDLNTGGPFAYKKGSTLLLSGQAQYNDLVEDTFPRIAALYAWNDPSDMWAVSFSAAYSDDTTKELGQNTVRWQQADFRSVRGVTCADNPTDAGCAEVAEGFHPRIPRYGEIEVDRERLGLTGSLEFRPGDDTRIKLDVLHSKLDATRAERWGEVLFRGNEGGMDVIDYAYDPATNNLTMMEVDNAWVRNENFEKAWTTEFNQTTLDFEHTFSDSVTGHFLAGSASSELDFPHEITFVYDDRDYDGFVYDYGNDEEPLIAFNGADVTDPANFQMAEFRDRPSNTKHKFDNFAADVERAFSPDYWLQAGVSYRKFRFETWGGTRDTGVCAAGVYECDPDGDGVDDYYGIPATDALSEVYEFPDDVADGSTTEWLIPDLDAWRDYIDLANQPLREDVGNIRSVEEKDTGAFIQFNGYTQIADRDFRFNLGVRYVETEQTSDGYNSGVFVTVNRPKYKDTLPALNMAYNLTPDLLWRVSAAKVMTRPGLGSLTPGGSVDSFNYRVSYQNPFLDPTRARAYDTSLEWYFAPEALLSLALFYKDLDSRPISTERTGTYASTGLPLSLLLPTSPAEQDPEGRPWTISTIDNGPGGTVRGAELAFQLPFALFAKDTPVLRNMGVIGNYTWVDSEVDYTFGDETVTERLFGLSNDSANLTVFYENEVFDARVSAAYRDDYLTGTSGTGNRFEGYGGTLNVDMSMGYKLNENFDLTFEALNLTDDYQDRWTDITTQRRYEWDHTGRVYKVGFRYRF</sequence>
<keyword evidence="6" id="KW-0732">Signal</keyword>
<keyword evidence="3" id="KW-0998">Cell outer membrane</keyword>
<reference evidence="9" key="1">
    <citation type="submission" date="2021-04" db="EMBL/GenBank/DDBJ databases">
        <authorList>
            <person name="Karlyshev A.V."/>
        </authorList>
    </citation>
    <scope>NUCLEOTIDE SEQUENCE</scope>
    <source>
        <strain evidence="9">LMG 29479</strain>
    </source>
</reference>
<evidence type="ECO:0000256" key="4">
    <source>
        <dbReference type="RuleBase" id="RU003357"/>
    </source>
</evidence>
<comment type="subcellular location">
    <subcellularLocation>
        <location evidence="1 4">Cell outer membrane</location>
    </subcellularLocation>
</comment>
<dbReference type="PANTHER" id="PTHR40980:SF3">
    <property type="entry name" value="TONB-DEPENDENT RECEPTOR-LIKE BETA-BARREL DOMAIN-CONTAINING PROTEIN"/>
    <property type="match status" value="1"/>
</dbReference>
<comment type="similarity">
    <text evidence="4">Belongs to the TonB-dependent receptor family.</text>
</comment>
<protein>
    <submittedName>
        <fullName evidence="9">TonB-dependent receptor</fullName>
    </submittedName>
</protein>
<evidence type="ECO:0000259" key="7">
    <source>
        <dbReference type="Pfam" id="PF00593"/>
    </source>
</evidence>
<evidence type="ECO:0000256" key="1">
    <source>
        <dbReference type="ARBA" id="ARBA00004442"/>
    </source>
</evidence>
<dbReference type="Gene3D" id="2.40.170.20">
    <property type="entry name" value="TonB-dependent receptor, beta-barrel domain"/>
    <property type="match status" value="1"/>
</dbReference>
<comment type="caution">
    <text evidence="9">The sequence shown here is derived from an EMBL/GenBank/DDBJ whole genome shotgun (WGS) entry which is preliminary data.</text>
</comment>
<dbReference type="AlphaFoldDB" id="A0A8J7VUY6"/>
<evidence type="ECO:0000256" key="6">
    <source>
        <dbReference type="SAM" id="SignalP"/>
    </source>
</evidence>
<evidence type="ECO:0000256" key="3">
    <source>
        <dbReference type="ARBA" id="ARBA00023237"/>
    </source>
</evidence>
<dbReference type="Pfam" id="PF07715">
    <property type="entry name" value="Plug"/>
    <property type="match status" value="1"/>
</dbReference>
<dbReference type="InterPro" id="IPR010104">
    <property type="entry name" value="TonB_rcpt_bac"/>
</dbReference>
<dbReference type="NCBIfam" id="TIGR01782">
    <property type="entry name" value="TonB-Xanth-Caul"/>
    <property type="match status" value="1"/>
</dbReference>
<feature type="signal peptide" evidence="6">
    <location>
        <begin position="1"/>
        <end position="32"/>
    </location>
</feature>
<feature type="domain" description="TonB-dependent receptor-like beta-barrel" evidence="7">
    <location>
        <begin position="445"/>
        <end position="918"/>
    </location>
</feature>
<feature type="compositionally biased region" description="Polar residues" evidence="5">
    <location>
        <begin position="48"/>
        <end position="58"/>
    </location>
</feature>
<feature type="chain" id="PRO_5035317090" evidence="6">
    <location>
        <begin position="33"/>
        <end position="952"/>
    </location>
</feature>
<dbReference type="EMBL" id="JAGQFT010000169">
    <property type="protein sequence ID" value="MBR0563730.1"/>
    <property type="molecule type" value="Genomic_DNA"/>
</dbReference>
<feature type="region of interest" description="Disordered" evidence="5">
    <location>
        <begin position="43"/>
        <end position="66"/>
    </location>
</feature>
<dbReference type="InterPro" id="IPR000531">
    <property type="entry name" value="Beta-barrel_TonB"/>
</dbReference>
<evidence type="ECO:0000256" key="5">
    <source>
        <dbReference type="SAM" id="MobiDB-lite"/>
    </source>
</evidence>
<evidence type="ECO:0000259" key="8">
    <source>
        <dbReference type="Pfam" id="PF07715"/>
    </source>
</evidence>
<dbReference type="Gene3D" id="2.170.130.10">
    <property type="entry name" value="TonB-dependent receptor, plug domain"/>
    <property type="match status" value="1"/>
</dbReference>
<keyword evidence="2 4" id="KW-0472">Membrane</keyword>
<keyword evidence="4" id="KW-0798">TonB box</keyword>
<dbReference type="Pfam" id="PF00593">
    <property type="entry name" value="TonB_dep_Rec_b-barrel"/>
    <property type="match status" value="1"/>
</dbReference>
<organism evidence="9">
    <name type="scientific">Coralloluteibacterium stylophorae</name>
    <dbReference type="NCBI Taxonomy" id="1776034"/>
    <lineage>
        <taxon>Bacteria</taxon>
        <taxon>Pseudomonadati</taxon>
        <taxon>Pseudomonadota</taxon>
        <taxon>Gammaproteobacteria</taxon>
        <taxon>Lysobacterales</taxon>
        <taxon>Lysobacteraceae</taxon>
        <taxon>Coralloluteibacterium</taxon>
    </lineage>
</organism>
<dbReference type="SUPFAM" id="SSF56935">
    <property type="entry name" value="Porins"/>
    <property type="match status" value="1"/>
</dbReference>
<dbReference type="InterPro" id="IPR012910">
    <property type="entry name" value="Plug_dom"/>
</dbReference>
<name>A0A8J7VUY6_9GAMM</name>